<dbReference type="Proteomes" id="UP000199199">
    <property type="component" value="Unassembled WGS sequence"/>
</dbReference>
<accession>A0A1I6QUE8</accession>
<dbReference type="EMBL" id="FOZS01000001">
    <property type="protein sequence ID" value="SFS56049.1"/>
    <property type="molecule type" value="Genomic_DNA"/>
</dbReference>
<reference evidence="3" key="1">
    <citation type="submission" date="2016-10" db="EMBL/GenBank/DDBJ databases">
        <authorList>
            <person name="Varghese N."/>
            <person name="Submissions S."/>
        </authorList>
    </citation>
    <scope>NUCLEOTIDE SEQUENCE [LARGE SCALE GENOMIC DNA]</scope>
    <source>
        <strain evidence="3">DSM 22427</strain>
    </source>
</reference>
<proteinExistence type="predicted"/>
<organism evidence="2 3">
    <name type="scientific">Halostagnicola kamekurae</name>
    <dbReference type="NCBI Taxonomy" id="619731"/>
    <lineage>
        <taxon>Archaea</taxon>
        <taxon>Methanobacteriati</taxon>
        <taxon>Methanobacteriota</taxon>
        <taxon>Stenosarchaea group</taxon>
        <taxon>Halobacteria</taxon>
        <taxon>Halobacteriales</taxon>
        <taxon>Natrialbaceae</taxon>
        <taxon>Halostagnicola</taxon>
    </lineage>
</organism>
<feature type="compositionally biased region" description="Acidic residues" evidence="1">
    <location>
        <begin position="30"/>
        <end position="44"/>
    </location>
</feature>
<sequence length="44" mass="4817">MSRTLKILVALFAIAVLWKVVSGSGSSSEVEYDFEPAEQAEQTE</sequence>
<protein>
    <submittedName>
        <fullName evidence="2">Uncharacterized protein</fullName>
    </submittedName>
</protein>
<dbReference type="AlphaFoldDB" id="A0A1I6QUE8"/>
<dbReference type="RefSeq" id="WP_281244673.1">
    <property type="nucleotide sequence ID" value="NZ_FOZS01000001.1"/>
</dbReference>
<keyword evidence="3" id="KW-1185">Reference proteome</keyword>
<evidence type="ECO:0000313" key="2">
    <source>
        <dbReference type="EMBL" id="SFS56049.1"/>
    </source>
</evidence>
<name>A0A1I6QUE8_9EURY</name>
<evidence type="ECO:0000313" key="3">
    <source>
        <dbReference type="Proteomes" id="UP000199199"/>
    </source>
</evidence>
<evidence type="ECO:0000256" key="1">
    <source>
        <dbReference type="SAM" id="MobiDB-lite"/>
    </source>
</evidence>
<gene>
    <name evidence="2" type="ORF">SAMN04488556_1571</name>
</gene>
<feature type="region of interest" description="Disordered" evidence="1">
    <location>
        <begin position="25"/>
        <end position="44"/>
    </location>
</feature>